<feature type="compositionally biased region" description="Low complexity" evidence="9">
    <location>
        <begin position="133"/>
        <end position="146"/>
    </location>
</feature>
<feature type="region of interest" description="Disordered" evidence="9">
    <location>
        <begin position="214"/>
        <end position="333"/>
    </location>
</feature>
<reference evidence="10" key="1">
    <citation type="submission" date="2021-02" db="EMBL/GenBank/DDBJ databases">
        <title>Genome sequence Cadophora malorum strain M34.</title>
        <authorList>
            <person name="Stefanovic E."/>
            <person name="Vu D."/>
            <person name="Scully C."/>
            <person name="Dijksterhuis J."/>
            <person name="Roader J."/>
            <person name="Houbraken J."/>
        </authorList>
    </citation>
    <scope>NUCLEOTIDE SEQUENCE</scope>
    <source>
        <strain evidence="10">M34</strain>
    </source>
</reference>
<keyword evidence="8" id="KW-0539">Nucleus</keyword>
<keyword evidence="11" id="KW-1185">Reference proteome</keyword>
<evidence type="ECO:0000313" key="10">
    <source>
        <dbReference type="EMBL" id="KAG4420778.1"/>
    </source>
</evidence>
<comment type="caution">
    <text evidence="10">The sequence shown here is derived from an EMBL/GenBank/DDBJ whole genome shotgun (WGS) entry which is preliminary data.</text>
</comment>
<evidence type="ECO:0000256" key="3">
    <source>
        <dbReference type="ARBA" id="ARBA00006922"/>
    </source>
</evidence>
<dbReference type="AlphaFoldDB" id="A0A8H7WAY3"/>
<evidence type="ECO:0000256" key="9">
    <source>
        <dbReference type="SAM" id="MobiDB-lite"/>
    </source>
</evidence>
<evidence type="ECO:0000256" key="7">
    <source>
        <dbReference type="ARBA" id="ARBA00023163"/>
    </source>
</evidence>
<keyword evidence="7" id="KW-0804">Transcription</keyword>
<gene>
    <name evidence="10" type="ORF">IFR04_006058</name>
</gene>
<evidence type="ECO:0000256" key="6">
    <source>
        <dbReference type="ARBA" id="ARBA00023015"/>
    </source>
</evidence>
<keyword evidence="4" id="KW-0963">Cytoplasm</keyword>
<dbReference type="EMBL" id="JAFJYH010000077">
    <property type="protein sequence ID" value="KAG4420778.1"/>
    <property type="molecule type" value="Genomic_DNA"/>
</dbReference>
<dbReference type="Proteomes" id="UP000664132">
    <property type="component" value="Unassembled WGS sequence"/>
</dbReference>
<dbReference type="Pfam" id="PF08528">
    <property type="entry name" value="Whi5"/>
    <property type="match status" value="1"/>
</dbReference>
<evidence type="ECO:0000256" key="8">
    <source>
        <dbReference type="ARBA" id="ARBA00023242"/>
    </source>
</evidence>
<feature type="compositionally biased region" description="Polar residues" evidence="9">
    <location>
        <begin position="147"/>
        <end position="161"/>
    </location>
</feature>
<sequence>MTSVSPIRRVLSALDANTPLSRPGAQGLKTSKTSSPTKSFQMAGILPQASLSEATKYASTGEETAVLGAKRKSPCEDDTASDVAAKRYKESAGPEEDAGSDFQTQLPSSEVHDVCGRSRSSTQGGTLGHPYDSTTTPSSPASSYTSQDNSGLNDSQNTTITIPDDSPLPPRYSPLTREELRQKAKEIKLRLSLASYKVRTNQIDIPISRLEIRSSTTSSRARPLPRTTTQSSQLEQPSRPSTAPQIPELNLQRPSAEKKRPQPVAIPSSPPAYRSEPGDNGRLTSPTKVANDATREGFATPLLSRQRMGVLNPPSLGGSPSWEDRGSDLTSSVVKGRAADGLLSLMRQ</sequence>
<evidence type="ECO:0000313" key="11">
    <source>
        <dbReference type="Proteomes" id="UP000664132"/>
    </source>
</evidence>
<proteinExistence type="inferred from homology"/>
<keyword evidence="5" id="KW-0678">Repressor</keyword>
<evidence type="ECO:0000256" key="1">
    <source>
        <dbReference type="ARBA" id="ARBA00004123"/>
    </source>
</evidence>
<dbReference type="GO" id="GO:0005634">
    <property type="term" value="C:nucleus"/>
    <property type="evidence" value="ECO:0007669"/>
    <property type="project" value="UniProtKB-SubCell"/>
</dbReference>
<comment type="similarity">
    <text evidence="3">Belongs to the WHI5/NRM1 family.</text>
</comment>
<evidence type="ECO:0000256" key="5">
    <source>
        <dbReference type="ARBA" id="ARBA00022491"/>
    </source>
</evidence>
<feature type="compositionally biased region" description="Polar residues" evidence="9">
    <location>
        <begin position="214"/>
        <end position="244"/>
    </location>
</feature>
<protein>
    <submittedName>
        <fullName evidence="10">Uncharacterized protein</fullName>
    </submittedName>
</protein>
<accession>A0A8H7WAY3</accession>
<keyword evidence="6" id="KW-0805">Transcription regulation</keyword>
<feature type="compositionally biased region" description="Polar residues" evidence="9">
    <location>
        <begin position="49"/>
        <end position="62"/>
    </location>
</feature>
<evidence type="ECO:0000256" key="4">
    <source>
        <dbReference type="ARBA" id="ARBA00022490"/>
    </source>
</evidence>
<feature type="compositionally biased region" description="Low complexity" evidence="9">
    <location>
        <begin position="29"/>
        <end position="39"/>
    </location>
</feature>
<organism evidence="10 11">
    <name type="scientific">Cadophora malorum</name>
    <dbReference type="NCBI Taxonomy" id="108018"/>
    <lineage>
        <taxon>Eukaryota</taxon>
        <taxon>Fungi</taxon>
        <taxon>Dikarya</taxon>
        <taxon>Ascomycota</taxon>
        <taxon>Pezizomycotina</taxon>
        <taxon>Leotiomycetes</taxon>
        <taxon>Helotiales</taxon>
        <taxon>Ploettnerulaceae</taxon>
        <taxon>Cadophora</taxon>
    </lineage>
</organism>
<dbReference type="InterPro" id="IPR013734">
    <property type="entry name" value="TF_Nrm1/Whi5"/>
</dbReference>
<evidence type="ECO:0000256" key="2">
    <source>
        <dbReference type="ARBA" id="ARBA00004496"/>
    </source>
</evidence>
<feature type="region of interest" description="Disordered" evidence="9">
    <location>
        <begin position="15"/>
        <end position="179"/>
    </location>
</feature>
<comment type="subcellular location">
    <subcellularLocation>
        <location evidence="2">Cytoplasm</location>
    </subcellularLocation>
    <subcellularLocation>
        <location evidence="1">Nucleus</location>
    </subcellularLocation>
</comment>
<dbReference type="GO" id="GO:0005737">
    <property type="term" value="C:cytoplasm"/>
    <property type="evidence" value="ECO:0007669"/>
    <property type="project" value="UniProtKB-SubCell"/>
</dbReference>
<name>A0A8H7WAY3_9HELO</name>
<dbReference type="OrthoDB" id="5345625at2759"/>